<dbReference type="EMBL" id="BAAAOS010000019">
    <property type="protein sequence ID" value="GAA1573762.1"/>
    <property type="molecule type" value="Genomic_DNA"/>
</dbReference>
<sequence length="350" mass="38437">MTGVPPQPTLTDGELTLRPWRDEDIDLAHGLSDDEMARWFDFAGTPGRADLAGAVKRWREAYADDRSVVNFVIELAGVPGPVGNVEIRRTSPGVGSVSWTTYKPYRGQRVARRAVRLLVVYAFGELGMERLQAEVDPENRASARVAIRSGFRREGLLRGGAVLQGERRDVAVYGLRRDDPRADTLSGWTALMDSVLPKKRVIAHVVVRDTGGRVLLCKVSYKKDLELPGGVVEPDEDPATGALREMQEELGFELPLVGVLAIDWLPRWEGWGDAIEILYDGGVHDPDLLESLQPDGFEILGVDWYAADELSGLVSALNVRRLPLVLGAPGILHNLRDGNPITAPREGLPD</sequence>
<dbReference type="InterPro" id="IPR051908">
    <property type="entry name" value="Ribosomal_N-acetyltransferase"/>
</dbReference>
<dbReference type="SUPFAM" id="SSF55811">
    <property type="entry name" value="Nudix"/>
    <property type="match status" value="1"/>
</dbReference>
<dbReference type="Gene3D" id="3.40.630.30">
    <property type="match status" value="1"/>
</dbReference>
<gene>
    <name evidence="4" type="ORF">GCM10009789_29000</name>
</gene>
<dbReference type="Proteomes" id="UP001500393">
    <property type="component" value="Unassembled WGS sequence"/>
</dbReference>
<dbReference type="InterPro" id="IPR020084">
    <property type="entry name" value="NUDIX_hydrolase_CS"/>
</dbReference>
<feature type="domain" description="Nudix hydrolase" evidence="3">
    <location>
        <begin position="197"/>
        <end position="327"/>
    </location>
</feature>
<evidence type="ECO:0008006" key="6">
    <source>
        <dbReference type="Google" id="ProtNLM"/>
    </source>
</evidence>
<dbReference type="PROSITE" id="PS51462">
    <property type="entry name" value="NUDIX"/>
    <property type="match status" value="1"/>
</dbReference>
<accession>A0ABP4P4R4</accession>
<dbReference type="Gene3D" id="3.90.79.10">
    <property type="entry name" value="Nucleoside Triphosphate Pyrophosphohydrolase"/>
    <property type="match status" value="1"/>
</dbReference>
<dbReference type="Pfam" id="PF13302">
    <property type="entry name" value="Acetyltransf_3"/>
    <property type="match status" value="1"/>
</dbReference>
<keyword evidence="1" id="KW-0378">Hydrolase</keyword>
<evidence type="ECO:0000313" key="4">
    <source>
        <dbReference type="EMBL" id="GAA1573762.1"/>
    </source>
</evidence>
<dbReference type="InterPro" id="IPR016181">
    <property type="entry name" value="Acyl_CoA_acyltransferase"/>
</dbReference>
<dbReference type="PROSITE" id="PS51186">
    <property type="entry name" value="GNAT"/>
    <property type="match status" value="1"/>
</dbReference>
<proteinExistence type="predicted"/>
<protein>
    <recommendedName>
        <fullName evidence="6">Protein N-acetyltransferase, RimJ/RimL family</fullName>
    </recommendedName>
</protein>
<dbReference type="InterPro" id="IPR000086">
    <property type="entry name" value="NUDIX_hydrolase_dom"/>
</dbReference>
<comment type="caution">
    <text evidence="4">The sequence shown here is derived from an EMBL/GenBank/DDBJ whole genome shotgun (WGS) entry which is preliminary data.</text>
</comment>
<evidence type="ECO:0000313" key="5">
    <source>
        <dbReference type="Proteomes" id="UP001500393"/>
    </source>
</evidence>
<dbReference type="Pfam" id="PF00293">
    <property type="entry name" value="NUDIX"/>
    <property type="match status" value="1"/>
</dbReference>
<reference evidence="5" key="1">
    <citation type="journal article" date="2019" name="Int. J. Syst. Evol. Microbiol.">
        <title>The Global Catalogue of Microorganisms (GCM) 10K type strain sequencing project: providing services to taxonomists for standard genome sequencing and annotation.</title>
        <authorList>
            <consortium name="The Broad Institute Genomics Platform"/>
            <consortium name="The Broad Institute Genome Sequencing Center for Infectious Disease"/>
            <person name="Wu L."/>
            <person name="Ma J."/>
        </authorList>
    </citation>
    <scope>NUCLEOTIDE SEQUENCE [LARGE SCALE GENOMIC DNA]</scope>
    <source>
        <strain evidence="5">JCM 14969</strain>
    </source>
</reference>
<dbReference type="InterPro" id="IPR015797">
    <property type="entry name" value="NUDIX_hydrolase-like_dom_sf"/>
</dbReference>
<evidence type="ECO:0000259" key="2">
    <source>
        <dbReference type="PROSITE" id="PS51186"/>
    </source>
</evidence>
<dbReference type="InterPro" id="IPR000182">
    <property type="entry name" value="GNAT_dom"/>
</dbReference>
<name>A0ABP4P4R4_9ACTN</name>
<feature type="domain" description="N-acetyltransferase" evidence="2">
    <location>
        <begin position="15"/>
        <end position="179"/>
    </location>
</feature>
<dbReference type="RefSeq" id="WP_344213908.1">
    <property type="nucleotide sequence ID" value="NZ_BAAAOS010000019.1"/>
</dbReference>
<evidence type="ECO:0000259" key="3">
    <source>
        <dbReference type="PROSITE" id="PS51462"/>
    </source>
</evidence>
<dbReference type="PANTHER" id="PTHR43441">
    <property type="entry name" value="RIBOSOMAL-PROTEIN-SERINE ACETYLTRANSFERASE"/>
    <property type="match status" value="1"/>
</dbReference>
<dbReference type="PROSITE" id="PS00893">
    <property type="entry name" value="NUDIX_BOX"/>
    <property type="match status" value="1"/>
</dbReference>
<evidence type="ECO:0000256" key="1">
    <source>
        <dbReference type="ARBA" id="ARBA00022801"/>
    </source>
</evidence>
<dbReference type="CDD" id="cd18876">
    <property type="entry name" value="NUDIX_Hydrolase"/>
    <property type="match status" value="1"/>
</dbReference>
<dbReference type="PANTHER" id="PTHR43441:SF2">
    <property type="entry name" value="FAMILY ACETYLTRANSFERASE, PUTATIVE (AFU_ORTHOLOGUE AFUA_7G00850)-RELATED"/>
    <property type="match status" value="1"/>
</dbReference>
<dbReference type="SUPFAM" id="SSF55729">
    <property type="entry name" value="Acyl-CoA N-acyltransferases (Nat)"/>
    <property type="match status" value="1"/>
</dbReference>
<keyword evidence="5" id="KW-1185">Reference proteome</keyword>
<organism evidence="4 5">
    <name type="scientific">Kribbella sancticallisti</name>
    <dbReference type="NCBI Taxonomy" id="460087"/>
    <lineage>
        <taxon>Bacteria</taxon>
        <taxon>Bacillati</taxon>
        <taxon>Actinomycetota</taxon>
        <taxon>Actinomycetes</taxon>
        <taxon>Propionibacteriales</taxon>
        <taxon>Kribbellaceae</taxon>
        <taxon>Kribbella</taxon>
    </lineage>
</organism>